<dbReference type="NCBIfam" id="TIGR01509">
    <property type="entry name" value="HAD-SF-IA-v3"/>
    <property type="match status" value="1"/>
</dbReference>
<dbReference type="InterPro" id="IPR006439">
    <property type="entry name" value="HAD-SF_hydro_IA"/>
</dbReference>
<organism evidence="1 2">
    <name type="scientific">Nocardioides scoriae</name>
    <dbReference type="NCBI Taxonomy" id="642780"/>
    <lineage>
        <taxon>Bacteria</taxon>
        <taxon>Bacillati</taxon>
        <taxon>Actinomycetota</taxon>
        <taxon>Actinomycetes</taxon>
        <taxon>Propionibacteriales</taxon>
        <taxon>Nocardioidaceae</taxon>
        <taxon>Nocardioides</taxon>
    </lineage>
</organism>
<dbReference type="PANTHER" id="PTHR42896:SF2">
    <property type="entry name" value="CBBY-LIKE PROTEIN"/>
    <property type="match status" value="1"/>
</dbReference>
<evidence type="ECO:0000313" key="2">
    <source>
        <dbReference type="Proteomes" id="UP000198859"/>
    </source>
</evidence>
<proteinExistence type="predicted"/>
<dbReference type="InterPro" id="IPR023214">
    <property type="entry name" value="HAD_sf"/>
</dbReference>
<keyword evidence="2" id="KW-1185">Reference proteome</keyword>
<dbReference type="Gene3D" id="3.40.50.1000">
    <property type="entry name" value="HAD superfamily/HAD-like"/>
    <property type="match status" value="1"/>
</dbReference>
<protein>
    <submittedName>
        <fullName evidence="1">Haloacid dehalogenase superfamily, subfamily IA, variant 3 with third motif having DD or ED</fullName>
    </submittedName>
</protein>
<accession>A0A1H1V599</accession>
<dbReference type="EMBL" id="LT629757">
    <property type="protein sequence ID" value="SDS79566.1"/>
    <property type="molecule type" value="Genomic_DNA"/>
</dbReference>
<dbReference type="PANTHER" id="PTHR42896">
    <property type="entry name" value="XYLULOSE-1,5-BISPHOSPHATE (XUBP) PHOSPHATASE"/>
    <property type="match status" value="1"/>
</dbReference>
<dbReference type="Proteomes" id="UP000198859">
    <property type="component" value="Chromosome I"/>
</dbReference>
<dbReference type="STRING" id="642780.SAMN04488570_2716"/>
<dbReference type="AlphaFoldDB" id="A0A1H1V599"/>
<dbReference type="InterPro" id="IPR041492">
    <property type="entry name" value="HAD_2"/>
</dbReference>
<name>A0A1H1V599_9ACTN</name>
<gene>
    <name evidence="1" type="ORF">SAMN04488570_2716</name>
</gene>
<dbReference type="InterPro" id="IPR044999">
    <property type="entry name" value="CbbY-like"/>
</dbReference>
<reference evidence="2" key="1">
    <citation type="submission" date="2016-10" db="EMBL/GenBank/DDBJ databases">
        <authorList>
            <person name="Varghese N."/>
            <person name="Submissions S."/>
        </authorList>
    </citation>
    <scope>NUCLEOTIDE SEQUENCE [LARGE SCALE GENOMIC DNA]</scope>
    <source>
        <strain evidence="2">DSM 22127</strain>
    </source>
</reference>
<dbReference type="Pfam" id="PF13419">
    <property type="entry name" value="HAD_2"/>
    <property type="match status" value="1"/>
</dbReference>
<dbReference type="SUPFAM" id="SSF56784">
    <property type="entry name" value="HAD-like"/>
    <property type="match status" value="1"/>
</dbReference>
<dbReference type="InterPro" id="IPR023198">
    <property type="entry name" value="PGP-like_dom2"/>
</dbReference>
<dbReference type="OrthoDB" id="9812856at2"/>
<dbReference type="RefSeq" id="WP_091730602.1">
    <property type="nucleotide sequence ID" value="NZ_LT629757.1"/>
</dbReference>
<dbReference type="PRINTS" id="PR00413">
    <property type="entry name" value="HADHALOGNASE"/>
</dbReference>
<dbReference type="GO" id="GO:0016787">
    <property type="term" value="F:hydrolase activity"/>
    <property type="evidence" value="ECO:0007669"/>
    <property type="project" value="InterPro"/>
</dbReference>
<dbReference type="Gene3D" id="1.10.150.240">
    <property type="entry name" value="Putative phosphatase, domain 2"/>
    <property type="match status" value="1"/>
</dbReference>
<evidence type="ECO:0000313" key="1">
    <source>
        <dbReference type="EMBL" id="SDS79566.1"/>
    </source>
</evidence>
<sequence>MSAILFGSISTVADTSELQRQSFNEAFAAHGLDWTWEREDYVRMLEQSGGADRVTAYAQERGVEVDAAAVHRTKSEIFQKRLITDGVEPRDGVVDTIAAAQRGGVKLGLVTTTSPDNVEALVTALRPHVDISGFDVVVDVTQVEQPKPDRDAYDFALDRLGETSDSVVAVEDNLGGVQAAASAGLVCVAFPNTNTSGHDFAGAHARVDRLDADQLIGLATSA</sequence>
<dbReference type="InterPro" id="IPR036412">
    <property type="entry name" value="HAD-like_sf"/>
</dbReference>